<evidence type="ECO:0000256" key="2">
    <source>
        <dbReference type="ARBA" id="ARBA00022676"/>
    </source>
</evidence>
<evidence type="ECO:0000256" key="3">
    <source>
        <dbReference type="ARBA" id="ARBA00022679"/>
    </source>
</evidence>
<evidence type="ECO:0000256" key="4">
    <source>
        <dbReference type="ARBA" id="ARBA00023027"/>
    </source>
</evidence>
<dbReference type="Proteomes" id="UP000472260">
    <property type="component" value="Unassembled WGS sequence"/>
</dbReference>
<protein>
    <recommendedName>
        <fullName evidence="7">Poly [ADP-ribose] polymerase</fullName>
        <shortName evidence="7">PARP</shortName>
        <ecNumber evidence="7">2.4.2.-</ecNumber>
    </recommendedName>
</protein>
<comment type="subcellular location">
    <subcellularLocation>
        <location evidence="1">Nucleus</location>
    </subcellularLocation>
</comment>
<dbReference type="GO" id="GO:0005634">
    <property type="term" value="C:nucleus"/>
    <property type="evidence" value="ECO:0007669"/>
    <property type="project" value="UniProtKB-SubCell"/>
</dbReference>
<evidence type="ECO:0000256" key="7">
    <source>
        <dbReference type="RuleBase" id="RU362114"/>
    </source>
</evidence>
<dbReference type="GO" id="GO:0003714">
    <property type="term" value="F:transcription corepressor activity"/>
    <property type="evidence" value="ECO:0007669"/>
    <property type="project" value="TreeGrafter"/>
</dbReference>
<dbReference type="Pfam" id="PF00644">
    <property type="entry name" value="PARP"/>
    <property type="match status" value="1"/>
</dbReference>
<comment type="similarity">
    <text evidence="6">Belongs to the ARTD/PARP family.</text>
</comment>
<keyword evidence="4 7" id="KW-0520">NAD</keyword>
<dbReference type="CDD" id="cd01439">
    <property type="entry name" value="TCCD_inducible_PARP_like"/>
    <property type="match status" value="1"/>
</dbReference>
<evidence type="ECO:0000313" key="9">
    <source>
        <dbReference type="Ensembl" id="ENSSANP00000090684.1"/>
    </source>
</evidence>
<evidence type="ECO:0000256" key="6">
    <source>
        <dbReference type="ARBA" id="ARBA00024347"/>
    </source>
</evidence>
<dbReference type="GO" id="GO:0003950">
    <property type="term" value="F:NAD+ poly-ADP-ribosyltransferase activity"/>
    <property type="evidence" value="ECO:0007669"/>
    <property type="project" value="UniProtKB-UniRule"/>
</dbReference>
<dbReference type="AlphaFoldDB" id="A0A671S2T9"/>
<keyword evidence="2 7" id="KW-0328">Glycosyltransferase</keyword>
<dbReference type="GO" id="GO:1990404">
    <property type="term" value="F:NAD+-protein mono-ADP-ribosyltransferase activity"/>
    <property type="evidence" value="ECO:0007669"/>
    <property type="project" value="TreeGrafter"/>
</dbReference>
<dbReference type="SUPFAM" id="SSF56399">
    <property type="entry name" value="ADP-ribosylation"/>
    <property type="match status" value="1"/>
</dbReference>
<keyword evidence="3 7" id="KW-0808">Transferase</keyword>
<proteinExistence type="inferred from homology"/>
<dbReference type="InterPro" id="IPR012317">
    <property type="entry name" value="Poly(ADP-ribose)pol_cat_dom"/>
</dbReference>
<accession>A0A671S2T9</accession>
<organism evidence="9 10">
    <name type="scientific">Sinocyclocheilus anshuiensis</name>
    <dbReference type="NCBI Taxonomy" id="1608454"/>
    <lineage>
        <taxon>Eukaryota</taxon>
        <taxon>Metazoa</taxon>
        <taxon>Chordata</taxon>
        <taxon>Craniata</taxon>
        <taxon>Vertebrata</taxon>
        <taxon>Euteleostomi</taxon>
        <taxon>Actinopterygii</taxon>
        <taxon>Neopterygii</taxon>
        <taxon>Teleostei</taxon>
        <taxon>Ostariophysi</taxon>
        <taxon>Cypriniformes</taxon>
        <taxon>Cyprinidae</taxon>
        <taxon>Cyprininae</taxon>
        <taxon>Sinocyclocheilus</taxon>
    </lineage>
</organism>
<keyword evidence="10" id="KW-1185">Reference proteome</keyword>
<keyword evidence="5" id="KW-0539">Nucleus</keyword>
<evidence type="ECO:0000259" key="8">
    <source>
        <dbReference type="PROSITE" id="PS51059"/>
    </source>
</evidence>
<dbReference type="Gene3D" id="3.90.228.10">
    <property type="match status" value="1"/>
</dbReference>
<dbReference type="GO" id="GO:0070212">
    <property type="term" value="P:protein poly-ADP-ribosylation"/>
    <property type="evidence" value="ECO:0007669"/>
    <property type="project" value="TreeGrafter"/>
</dbReference>
<evidence type="ECO:0000256" key="1">
    <source>
        <dbReference type="ARBA" id="ARBA00004123"/>
    </source>
</evidence>
<dbReference type="GO" id="GO:0005737">
    <property type="term" value="C:cytoplasm"/>
    <property type="evidence" value="ECO:0007669"/>
    <property type="project" value="TreeGrafter"/>
</dbReference>
<reference evidence="9" key="1">
    <citation type="submission" date="2025-08" db="UniProtKB">
        <authorList>
            <consortium name="Ensembl"/>
        </authorList>
    </citation>
    <scope>IDENTIFICATION</scope>
</reference>
<dbReference type="PROSITE" id="PS51059">
    <property type="entry name" value="PARP_CATALYTIC"/>
    <property type="match status" value="1"/>
</dbReference>
<reference evidence="9" key="2">
    <citation type="submission" date="2025-09" db="UniProtKB">
        <authorList>
            <consortium name="Ensembl"/>
        </authorList>
    </citation>
    <scope>IDENTIFICATION</scope>
</reference>
<sequence length="226" mass="25653">DLSLPIYWDNMSQSDLLKVIVLDPSSTEYKTVKMDFKKTVRKTVLKIERIQNMNLRRLYEARKKELENRNGLIVGAGEKILYHGTSEASCSSIMKSNFNRNFAGQNGNSTVYGHGTYFAVNASYSADPTYAVPAADGTQLMFVARVLTGYYAKGQGDMRTPPERVAPDLYDSVVDDTQNPSMFVVFHDWAFKCDLVVFQYFLLSSHVCFRLLAVMKKQFGIVLYEM</sequence>
<dbReference type="PANTHER" id="PTHR14453">
    <property type="entry name" value="PARP/ZINC FINGER CCCH TYPE DOMAIN CONTAINING PROTEIN"/>
    <property type="match status" value="1"/>
</dbReference>
<dbReference type="Ensembl" id="ENSSANT00000096324.1">
    <property type="protein sequence ID" value="ENSSANP00000090684.1"/>
    <property type="gene ID" value="ENSSANG00000044829.1"/>
</dbReference>
<name>A0A671S2T9_9TELE</name>
<evidence type="ECO:0000256" key="5">
    <source>
        <dbReference type="ARBA" id="ARBA00023242"/>
    </source>
</evidence>
<dbReference type="PANTHER" id="PTHR14453:SF107">
    <property type="entry name" value="POLY [ADP-RIBOSE] POLYMERASE"/>
    <property type="match status" value="1"/>
</dbReference>
<dbReference type="GO" id="GO:0010629">
    <property type="term" value="P:negative regulation of gene expression"/>
    <property type="evidence" value="ECO:0007669"/>
    <property type="project" value="TreeGrafter"/>
</dbReference>
<dbReference type="EC" id="2.4.2.-" evidence="7"/>
<dbReference type="InterPro" id="IPR052056">
    <property type="entry name" value="Mono-ARTD/PARP"/>
</dbReference>
<feature type="domain" description="PARP catalytic" evidence="8">
    <location>
        <begin position="4"/>
        <end position="226"/>
    </location>
</feature>
<evidence type="ECO:0000313" key="10">
    <source>
        <dbReference type="Proteomes" id="UP000472260"/>
    </source>
</evidence>